<evidence type="ECO:0000313" key="2">
    <source>
        <dbReference type="EMBL" id="EAZ91207.1"/>
    </source>
</evidence>
<feature type="domain" description="Knr4/Smi1-like" evidence="1">
    <location>
        <begin position="30"/>
        <end position="134"/>
    </location>
</feature>
<dbReference type="Gene3D" id="3.40.1580.10">
    <property type="entry name" value="SMI1/KNR4-like"/>
    <property type="match status" value="1"/>
</dbReference>
<organism evidence="2 3">
    <name type="scientific">Crocosphaera chwakensis CCY0110</name>
    <dbReference type="NCBI Taxonomy" id="391612"/>
    <lineage>
        <taxon>Bacteria</taxon>
        <taxon>Bacillati</taxon>
        <taxon>Cyanobacteriota</taxon>
        <taxon>Cyanophyceae</taxon>
        <taxon>Oscillatoriophycideae</taxon>
        <taxon>Chroococcales</taxon>
        <taxon>Aphanothecaceae</taxon>
        <taxon>Crocosphaera</taxon>
        <taxon>Crocosphaera chwakensis</taxon>
    </lineage>
</organism>
<dbReference type="eggNOG" id="COG4282">
    <property type="taxonomic scope" value="Bacteria"/>
</dbReference>
<dbReference type="GO" id="GO:0016829">
    <property type="term" value="F:lyase activity"/>
    <property type="evidence" value="ECO:0007669"/>
    <property type="project" value="UniProtKB-KW"/>
</dbReference>
<dbReference type="InterPro" id="IPR018958">
    <property type="entry name" value="Knr4/Smi1-like_dom"/>
</dbReference>
<evidence type="ECO:0000259" key="1">
    <source>
        <dbReference type="Pfam" id="PF09346"/>
    </source>
</evidence>
<keyword evidence="2" id="KW-0456">Lyase</keyword>
<protein>
    <submittedName>
        <fullName evidence="2">PBS lyase HEAT-like repeat</fullName>
    </submittedName>
</protein>
<dbReference type="Pfam" id="PF09346">
    <property type="entry name" value="SMI1_KNR4"/>
    <property type="match status" value="1"/>
</dbReference>
<dbReference type="OrthoDB" id="511172at2"/>
<name>A3IR02_9CHRO</name>
<dbReference type="SUPFAM" id="SSF160631">
    <property type="entry name" value="SMI1/KNR4-like"/>
    <property type="match status" value="1"/>
</dbReference>
<dbReference type="AlphaFoldDB" id="A3IR02"/>
<dbReference type="EMBL" id="AAXW01000016">
    <property type="protein sequence ID" value="EAZ91207.1"/>
    <property type="molecule type" value="Genomic_DNA"/>
</dbReference>
<gene>
    <name evidence="2" type="ORF">CY0110_13107</name>
</gene>
<accession>A3IR02</accession>
<dbReference type="Proteomes" id="UP000003781">
    <property type="component" value="Unassembled WGS sequence"/>
</dbReference>
<evidence type="ECO:0000313" key="3">
    <source>
        <dbReference type="Proteomes" id="UP000003781"/>
    </source>
</evidence>
<proteinExistence type="predicted"/>
<dbReference type="RefSeq" id="WP_008275816.1">
    <property type="nucleotide sequence ID" value="NZ_AAXW01000016.1"/>
</dbReference>
<comment type="caution">
    <text evidence="2">The sequence shown here is derived from an EMBL/GenBank/DDBJ whole genome shotgun (WGS) entry which is preliminary data.</text>
</comment>
<sequence>MSKLTRSLDEIIHWLKLNCPEEVSQLRRGLSIKEIEEITKDFPFVLPKEVYDLYQFCDGDIMLGSDDLVLYPLKLALEWSPHCEAYKDPCSFDNHILTIMHGCGKDVYYILCDKKEKDYSSVWYAKMGLDSVIYASSLTNLMLTIAECYREGAYYTKFYEEFGYIRIEEDLEKIEKIFQKYNPEQINTWRGIWKD</sequence>
<reference evidence="2 3" key="1">
    <citation type="submission" date="2007-03" db="EMBL/GenBank/DDBJ databases">
        <authorList>
            <person name="Stal L."/>
            <person name="Ferriera S."/>
            <person name="Johnson J."/>
            <person name="Kravitz S."/>
            <person name="Beeson K."/>
            <person name="Sutton G."/>
            <person name="Rogers Y.-H."/>
            <person name="Friedman R."/>
            <person name="Frazier M."/>
            <person name="Venter J.C."/>
        </authorList>
    </citation>
    <scope>NUCLEOTIDE SEQUENCE [LARGE SCALE GENOMIC DNA]</scope>
    <source>
        <strain evidence="2 3">CCY0110</strain>
    </source>
</reference>
<dbReference type="InterPro" id="IPR037883">
    <property type="entry name" value="Knr4/Smi1-like_sf"/>
</dbReference>
<keyword evidence="3" id="KW-1185">Reference proteome</keyword>